<name>A0A9W4H7F1_9ACTN</name>
<dbReference type="AlphaFoldDB" id="A0A9W4H7F1"/>
<protein>
    <submittedName>
        <fullName evidence="2">Uncharacterized protein</fullName>
    </submittedName>
</protein>
<organism evidence="2 3">
    <name type="scientific">Actinacidiphila bryophytorum</name>
    <dbReference type="NCBI Taxonomy" id="1436133"/>
    <lineage>
        <taxon>Bacteria</taxon>
        <taxon>Bacillati</taxon>
        <taxon>Actinomycetota</taxon>
        <taxon>Actinomycetes</taxon>
        <taxon>Kitasatosporales</taxon>
        <taxon>Streptomycetaceae</taxon>
        <taxon>Actinacidiphila</taxon>
    </lineage>
</organism>
<evidence type="ECO:0000313" key="2">
    <source>
        <dbReference type="EMBL" id="CAG7657713.1"/>
    </source>
</evidence>
<dbReference type="RefSeq" id="WP_265749715.1">
    <property type="nucleotide sequence ID" value="NZ_CAJVAX010000023.1"/>
</dbReference>
<comment type="caution">
    <text evidence="2">The sequence shown here is derived from an EMBL/GenBank/DDBJ whole genome shotgun (WGS) entry which is preliminary data.</text>
</comment>
<evidence type="ECO:0000256" key="1">
    <source>
        <dbReference type="SAM" id="MobiDB-lite"/>
    </source>
</evidence>
<sequence length="43" mass="4290">MAARAAARLRPARAEHAGAGSGLLTLGPVARYLAEAEACAARA</sequence>
<dbReference type="Proteomes" id="UP001153328">
    <property type="component" value="Unassembled WGS sequence"/>
</dbReference>
<keyword evidence="3" id="KW-1185">Reference proteome</keyword>
<evidence type="ECO:0000313" key="3">
    <source>
        <dbReference type="Proteomes" id="UP001153328"/>
    </source>
</evidence>
<proteinExistence type="predicted"/>
<dbReference type="EMBL" id="CAJVAX010000023">
    <property type="protein sequence ID" value="CAG7657713.1"/>
    <property type="molecule type" value="Genomic_DNA"/>
</dbReference>
<reference evidence="2" key="1">
    <citation type="submission" date="2021-06" db="EMBL/GenBank/DDBJ databases">
        <authorList>
            <person name="Arsene-Ploetze F."/>
        </authorList>
    </citation>
    <scope>NUCLEOTIDE SEQUENCE</scope>
    <source>
        <strain evidence="2">SBRY1</strain>
    </source>
</reference>
<accession>A0A9W4H7F1</accession>
<feature type="region of interest" description="Disordered" evidence="1">
    <location>
        <begin position="1"/>
        <end position="22"/>
    </location>
</feature>
<gene>
    <name evidence="2" type="ORF">SBRY_90016</name>
</gene>